<name>A0A0H3WXV7_9BURK</name>
<dbReference type="STRING" id="656179.AB870_16480"/>
<evidence type="ECO:0000313" key="2">
    <source>
        <dbReference type="Proteomes" id="UP000035651"/>
    </source>
</evidence>
<reference evidence="1" key="1">
    <citation type="submission" date="2016-06" db="EMBL/GenBank/DDBJ databases">
        <title>Complete Genome Sequence of Pandoraea faecigallinarum DSM-23572.</title>
        <authorList>
            <person name="Yong D."/>
            <person name="Ee R."/>
            <person name="Lim Y.-L."/>
            <person name="Yin W.-F."/>
            <person name="Chan K.-G."/>
        </authorList>
    </citation>
    <scope>NUCLEOTIDE SEQUENCE</scope>
    <source>
        <strain evidence="1">DSM 23572</strain>
    </source>
</reference>
<dbReference type="EMBL" id="CP011807">
    <property type="protein sequence ID" value="AKM31371.1"/>
    <property type="molecule type" value="Genomic_DNA"/>
</dbReference>
<keyword evidence="2" id="KW-1185">Reference proteome</keyword>
<dbReference type="OrthoDB" id="9092039at2"/>
<dbReference type="RefSeq" id="WP_047907168.1">
    <property type="nucleotide sequence ID" value="NZ_CP011807.3"/>
</dbReference>
<protein>
    <submittedName>
        <fullName evidence="1">Uncharacterized protein</fullName>
    </submittedName>
</protein>
<dbReference type="Proteomes" id="UP000035651">
    <property type="component" value="Chromosome"/>
</dbReference>
<dbReference type="KEGG" id="pfg:AB870_16480"/>
<evidence type="ECO:0000313" key="1">
    <source>
        <dbReference type="EMBL" id="AKM31371.1"/>
    </source>
</evidence>
<proteinExistence type="predicted"/>
<accession>A0A0H3WXV7</accession>
<gene>
    <name evidence="1" type="ORF">AB870_16480</name>
</gene>
<dbReference type="PATRIC" id="fig|656179.3.peg.3510"/>
<dbReference type="AlphaFoldDB" id="A0A0H3WXV7"/>
<organism evidence="1 2">
    <name type="scientific">Pandoraea faecigallinarum</name>
    <dbReference type="NCBI Taxonomy" id="656179"/>
    <lineage>
        <taxon>Bacteria</taxon>
        <taxon>Pseudomonadati</taxon>
        <taxon>Pseudomonadota</taxon>
        <taxon>Betaproteobacteria</taxon>
        <taxon>Burkholderiales</taxon>
        <taxon>Burkholderiaceae</taxon>
        <taxon>Pandoraea</taxon>
    </lineage>
</organism>
<sequence>MNFDDPLHAVYDAFRVSHESLNAAKLAVLNQHKAIGPRIEFGGASWEDAETALQQAEQQSSDLAVFALFVTFERYVIDSKPAPPRATPEEAFNLLSAVAGQIGQLHAGSGRRRETLPVHVDPLTFAAPHGWFAHGLT</sequence>